<reference evidence="2" key="1">
    <citation type="submission" date="2018-05" db="EMBL/GenBank/DDBJ databases">
        <title>Draft genome of Mucuna pruriens seed.</title>
        <authorList>
            <person name="Nnadi N.E."/>
            <person name="Vos R."/>
            <person name="Hasami M.H."/>
            <person name="Devisetty U.K."/>
            <person name="Aguiy J.C."/>
        </authorList>
    </citation>
    <scope>NUCLEOTIDE SEQUENCE [LARGE SCALE GENOMIC DNA]</scope>
    <source>
        <strain evidence="2">JCA_2017</strain>
    </source>
</reference>
<comment type="caution">
    <text evidence="2">The sequence shown here is derived from an EMBL/GenBank/DDBJ whole genome shotgun (WGS) entry which is preliminary data.</text>
</comment>
<dbReference type="STRING" id="157652.A0A371EXC8"/>
<protein>
    <submittedName>
        <fullName evidence="2">Uncharacterized protein</fullName>
    </submittedName>
</protein>
<dbReference type="PANTHER" id="PTHR31722:SF62">
    <property type="entry name" value="EMB|CAB62433.1"/>
    <property type="match status" value="1"/>
</dbReference>
<feature type="region of interest" description="Disordered" evidence="1">
    <location>
        <begin position="30"/>
        <end position="49"/>
    </location>
</feature>
<feature type="non-terminal residue" evidence="2">
    <location>
        <position position="1"/>
    </location>
</feature>
<evidence type="ECO:0000256" key="1">
    <source>
        <dbReference type="SAM" id="MobiDB-lite"/>
    </source>
</evidence>
<dbReference type="Proteomes" id="UP000257109">
    <property type="component" value="Unassembled WGS sequence"/>
</dbReference>
<dbReference type="PANTHER" id="PTHR31722">
    <property type="entry name" value="OS06G0675200 PROTEIN"/>
    <property type="match status" value="1"/>
</dbReference>
<proteinExistence type="predicted"/>
<name>A0A371EXC8_MUCPR</name>
<dbReference type="AlphaFoldDB" id="A0A371EXC8"/>
<evidence type="ECO:0000313" key="3">
    <source>
        <dbReference type="Proteomes" id="UP000257109"/>
    </source>
</evidence>
<keyword evidence="3" id="KW-1185">Reference proteome</keyword>
<dbReference type="OrthoDB" id="1927989at2759"/>
<dbReference type="EMBL" id="QJKJ01011632">
    <property type="protein sequence ID" value="RDX70623.1"/>
    <property type="molecule type" value="Genomic_DNA"/>
</dbReference>
<evidence type="ECO:0000313" key="2">
    <source>
        <dbReference type="EMBL" id="RDX70623.1"/>
    </source>
</evidence>
<accession>A0A371EXC8</accession>
<organism evidence="2 3">
    <name type="scientific">Mucuna pruriens</name>
    <name type="common">Velvet bean</name>
    <name type="synonym">Dolichos pruriens</name>
    <dbReference type="NCBI Taxonomy" id="157652"/>
    <lineage>
        <taxon>Eukaryota</taxon>
        <taxon>Viridiplantae</taxon>
        <taxon>Streptophyta</taxon>
        <taxon>Embryophyta</taxon>
        <taxon>Tracheophyta</taxon>
        <taxon>Spermatophyta</taxon>
        <taxon>Magnoliopsida</taxon>
        <taxon>eudicotyledons</taxon>
        <taxon>Gunneridae</taxon>
        <taxon>Pentapetalae</taxon>
        <taxon>rosids</taxon>
        <taxon>fabids</taxon>
        <taxon>Fabales</taxon>
        <taxon>Fabaceae</taxon>
        <taxon>Papilionoideae</taxon>
        <taxon>50 kb inversion clade</taxon>
        <taxon>NPAAA clade</taxon>
        <taxon>indigoferoid/millettioid clade</taxon>
        <taxon>Phaseoleae</taxon>
        <taxon>Mucuna</taxon>
    </lineage>
</organism>
<gene>
    <name evidence="2" type="ORF">CR513_50117</name>
</gene>
<feature type="compositionally biased region" description="Low complexity" evidence="1">
    <location>
        <begin position="40"/>
        <end position="49"/>
    </location>
</feature>
<feature type="compositionally biased region" description="Polar residues" evidence="1">
    <location>
        <begin position="30"/>
        <end position="39"/>
    </location>
</feature>
<sequence length="234" mass="25684">MYNSEHKGHHHHHHCAPVSPRISFSNDFADAQQATKQEQSSSSRSEAPAAASDFEFSVTNYSMMSADELFFKGRLLPFKDTKRATTTLREELLVDDDEGYPDFSLRPPKGSTTRWKGFLGLRKSHLGSKKLDHKSEASSDTGRTALFNEGARLNANSQELLNEGGSGCRDGDGGFGAKMPTFVHQSISAIDFLLCKISQPSPSPSASTACYTPMRQANSFLVPCPELRLTHVLS</sequence>